<evidence type="ECO:0000313" key="2">
    <source>
        <dbReference type="WBParaSite" id="JU765_v2.g15202.t1"/>
    </source>
</evidence>
<accession>A0AC34QDH4</accession>
<proteinExistence type="predicted"/>
<dbReference type="Proteomes" id="UP000887576">
    <property type="component" value="Unplaced"/>
</dbReference>
<reference evidence="2" key="1">
    <citation type="submission" date="2022-11" db="UniProtKB">
        <authorList>
            <consortium name="WormBaseParasite"/>
        </authorList>
    </citation>
    <scope>IDENTIFICATION</scope>
</reference>
<dbReference type="WBParaSite" id="JU765_v2.g15202.t1">
    <property type="protein sequence ID" value="JU765_v2.g15202.t1"/>
    <property type="gene ID" value="JU765_v2.g15202"/>
</dbReference>
<evidence type="ECO:0000313" key="1">
    <source>
        <dbReference type="Proteomes" id="UP000887576"/>
    </source>
</evidence>
<name>A0AC34QDH4_9BILA</name>
<protein>
    <submittedName>
        <fullName evidence="2">Uncharacterized protein</fullName>
    </submittedName>
</protein>
<sequence>MASKERSFYLDHKNKLGWDYDINCNTGVSQLTDGRIQNTSVSFLPLSHDVFKWKIENISDCINNIFVSTKDFVQLFMDRRQFVFDFMDFLIKNQGTNNMILAVNSDSGKVDYSHNYRSKVLSAFEEKYDYLFEIEKIKGIGFNNEQGRVPCSTIIFSNSGKLEIKNMLLEDIYYSYFTKKYCSEVCLRQEIESLRSRNQKTLGSTISRCSEISEGSTKTESDLFGELSTHLLFALRNEFGTESAYNNERISKLKLLADESDESATSVQKQDVSESTTITMNNKDYRSLQSEMAELLKMDIVLSNKALQPFVKTQDANERILLGFGSHRNRTKPKTTEASDMFVSPCPLECTIDDRQWICINCGEFFKTQGFQVICSCGTTHVTNLKLECFDPKHPKDFFPCEKHDPTSASITSSCRSSFSVIEDAQ</sequence>
<organism evidence="1 2">
    <name type="scientific">Panagrolaimus sp. JU765</name>
    <dbReference type="NCBI Taxonomy" id="591449"/>
    <lineage>
        <taxon>Eukaryota</taxon>
        <taxon>Metazoa</taxon>
        <taxon>Ecdysozoa</taxon>
        <taxon>Nematoda</taxon>
        <taxon>Chromadorea</taxon>
        <taxon>Rhabditida</taxon>
        <taxon>Tylenchina</taxon>
        <taxon>Panagrolaimomorpha</taxon>
        <taxon>Panagrolaimoidea</taxon>
        <taxon>Panagrolaimidae</taxon>
        <taxon>Panagrolaimus</taxon>
    </lineage>
</organism>